<evidence type="ECO:0000256" key="2">
    <source>
        <dbReference type="ARBA" id="ARBA00022723"/>
    </source>
</evidence>
<sequence>MKYCEDIRIVSENGYVVLNNPHNGCWIKLTEECFNYVNNYINTESEHEDFINQFDLDSRIYIEDILNKLKKLELIDYNNKNELVSVDIAITALCNLKCLHCANSVMEFAGEPSTEELKSVFQILSKIGVKTICITGGEPLVRKDFFELTEFARERFDKLCLMSNATLINEDNAIFLADNYDDISISIDGYDKKTCEAIRGVNVFDKIDKAIRLLKNAGMDKISVSSVITSINRNGESAFYELNEKWGTVPILRRFAPVGRGRDNDEKLFKEMFIEDLNGRSINYKKTEVNWGFLPQYRTTICDAFMSNIYIGSDLCIYPCGALNLQEFKGDNILKIDNFYNYMRNKGYRETSGYNNYKSIMPDRAPYCSGCKVYMFCNTCPAYMYLYNKYGYLEAYCKSRKTILEKKIYG</sequence>
<dbReference type="SUPFAM" id="SSF102114">
    <property type="entry name" value="Radical SAM enzymes"/>
    <property type="match status" value="1"/>
</dbReference>
<dbReference type="InterPro" id="IPR058240">
    <property type="entry name" value="rSAM_sf"/>
</dbReference>
<dbReference type="Gene3D" id="3.20.20.70">
    <property type="entry name" value="Aldolase class I"/>
    <property type="match status" value="1"/>
</dbReference>
<keyword evidence="4" id="KW-0411">Iron-sulfur</keyword>
<evidence type="ECO:0000313" key="7">
    <source>
        <dbReference type="Proteomes" id="UP000604730"/>
    </source>
</evidence>
<evidence type="ECO:0000256" key="4">
    <source>
        <dbReference type="ARBA" id="ARBA00023014"/>
    </source>
</evidence>
<dbReference type="PANTHER" id="PTHR11228">
    <property type="entry name" value="RADICAL SAM DOMAIN PROTEIN"/>
    <property type="match status" value="1"/>
</dbReference>
<dbReference type="CDD" id="cd01335">
    <property type="entry name" value="Radical_SAM"/>
    <property type="match status" value="1"/>
</dbReference>
<dbReference type="RefSeq" id="WP_208429798.1">
    <property type="nucleotide sequence ID" value="NZ_JAEPRJ010000001.1"/>
</dbReference>
<keyword evidence="2" id="KW-0479">Metal-binding</keyword>
<evidence type="ECO:0000313" key="6">
    <source>
        <dbReference type="EMBL" id="MBK5898373.1"/>
    </source>
</evidence>
<keyword evidence="1" id="KW-0949">S-adenosyl-L-methionine</keyword>
<organism evidence="6 7">
    <name type="scientific">Catonella massiliensis</name>
    <dbReference type="NCBI Taxonomy" id="2799636"/>
    <lineage>
        <taxon>Bacteria</taxon>
        <taxon>Bacillati</taxon>
        <taxon>Bacillota</taxon>
        <taxon>Clostridia</taxon>
        <taxon>Lachnospirales</taxon>
        <taxon>Lachnospiraceae</taxon>
        <taxon>Catonella</taxon>
    </lineage>
</organism>
<keyword evidence="3" id="KW-0408">Iron</keyword>
<comment type="caution">
    <text evidence="6">The sequence shown here is derived from an EMBL/GenBank/DDBJ whole genome shotgun (WGS) entry which is preliminary data.</text>
</comment>
<feature type="domain" description="Radical SAM core" evidence="5">
    <location>
        <begin position="80"/>
        <end position="275"/>
    </location>
</feature>
<evidence type="ECO:0000259" key="5">
    <source>
        <dbReference type="PROSITE" id="PS51918"/>
    </source>
</evidence>
<dbReference type="InterPro" id="IPR007197">
    <property type="entry name" value="rSAM"/>
</dbReference>
<name>A0ABS1J4A4_9FIRM</name>
<dbReference type="Proteomes" id="UP000604730">
    <property type="component" value="Unassembled WGS sequence"/>
</dbReference>
<dbReference type="Pfam" id="PF04055">
    <property type="entry name" value="Radical_SAM"/>
    <property type="match status" value="1"/>
</dbReference>
<dbReference type="PROSITE" id="PS51918">
    <property type="entry name" value="RADICAL_SAM"/>
    <property type="match status" value="1"/>
</dbReference>
<dbReference type="PANTHER" id="PTHR11228:SF7">
    <property type="entry name" value="PQQA PEPTIDE CYCLASE"/>
    <property type="match status" value="1"/>
</dbReference>
<reference evidence="6 7" key="1">
    <citation type="submission" date="2021-01" db="EMBL/GenBank/DDBJ databases">
        <title>Isolation and description of Catonella massiliensis sp. nov., a novel Catonella species, isolated from a stable periodontitis subject.</title>
        <authorList>
            <person name="Antezack A."/>
            <person name="Boxberger M."/>
            <person name="La Scola B."/>
            <person name="Monnet-Corti V."/>
        </authorList>
    </citation>
    <scope>NUCLEOTIDE SEQUENCE [LARGE SCALE GENOMIC DNA]</scope>
    <source>
        <strain evidence="6 7">Marseille-Q4567</strain>
    </source>
</reference>
<dbReference type="SFLD" id="SFLDG01386">
    <property type="entry name" value="main_SPASM_domain-containing"/>
    <property type="match status" value="1"/>
</dbReference>
<dbReference type="InterPro" id="IPR013785">
    <property type="entry name" value="Aldolase_TIM"/>
</dbReference>
<evidence type="ECO:0000256" key="3">
    <source>
        <dbReference type="ARBA" id="ARBA00023004"/>
    </source>
</evidence>
<proteinExistence type="predicted"/>
<evidence type="ECO:0000256" key="1">
    <source>
        <dbReference type="ARBA" id="ARBA00022691"/>
    </source>
</evidence>
<gene>
    <name evidence="6" type="ORF">JJN12_11375</name>
</gene>
<dbReference type="SFLD" id="SFLDG01067">
    <property type="entry name" value="SPASM/twitch_domain_containing"/>
    <property type="match status" value="1"/>
</dbReference>
<dbReference type="SFLD" id="SFLDS00029">
    <property type="entry name" value="Radical_SAM"/>
    <property type="match status" value="1"/>
</dbReference>
<keyword evidence="7" id="KW-1185">Reference proteome</keyword>
<dbReference type="EMBL" id="JAEPRJ010000001">
    <property type="protein sequence ID" value="MBK5898373.1"/>
    <property type="molecule type" value="Genomic_DNA"/>
</dbReference>
<accession>A0ABS1J4A4</accession>
<protein>
    <submittedName>
        <fullName evidence="6">Radical SAM protein</fullName>
    </submittedName>
</protein>
<dbReference type="InterPro" id="IPR050377">
    <property type="entry name" value="Radical_SAM_PqqE_MftC-like"/>
</dbReference>